<sequence length="332" mass="36798">MQVRRGRWLLLAVVLWSGSASAARCDGRFPNPITDVCWQCIFPLKLGSISLASLGMEDGSNDEAPLICACPAPPPIFYRIGLGLSFWEPARVAEAVQTPFCAPTLGGEQLVEPSPLMRQGDDFRVNGDEEKAFYHVHWYHFPLFTWLTFLTNTACDYSESFDLIMLSEFEPTWNRDDLAMIFSPEAVLFANPLAQAACSADCVAASSATGPLDPLIWCAGCQNSVYPMTGNVAGHESALQSSLLTVQRMHTKMHRSAISLDTATRGAMCSPRVRPIMKKNAYKTQMLLPRAYTSNAQFYGETTALWGAGRQYPVKGEDFSYLIFRRRTCCAF</sequence>
<dbReference type="KEGG" id="woc:BA177_01260"/>
<organism evidence="2 3">
    <name type="scientific">Woeseia oceani</name>
    <dbReference type="NCBI Taxonomy" id="1548547"/>
    <lineage>
        <taxon>Bacteria</taxon>
        <taxon>Pseudomonadati</taxon>
        <taxon>Pseudomonadota</taxon>
        <taxon>Gammaproteobacteria</taxon>
        <taxon>Woeseiales</taxon>
        <taxon>Woeseiaceae</taxon>
        <taxon>Woeseia</taxon>
    </lineage>
</organism>
<dbReference type="InterPro" id="IPR009649">
    <property type="entry name" value="TraU"/>
</dbReference>
<keyword evidence="1" id="KW-0732">Signal</keyword>
<evidence type="ECO:0000313" key="3">
    <source>
        <dbReference type="Proteomes" id="UP000092695"/>
    </source>
</evidence>
<accession>A0A193LKE3</accession>
<dbReference type="RefSeq" id="WP_068618691.1">
    <property type="nucleotide sequence ID" value="NZ_CP016268.1"/>
</dbReference>
<gene>
    <name evidence="2" type="ORF">BA177_01260</name>
</gene>
<keyword evidence="3" id="KW-1185">Reference proteome</keyword>
<feature type="chain" id="PRO_5008260378" evidence="1">
    <location>
        <begin position="23"/>
        <end position="332"/>
    </location>
</feature>
<dbReference type="STRING" id="1548547.BA177_01260"/>
<proteinExistence type="predicted"/>
<dbReference type="AlphaFoldDB" id="A0A193LKE3"/>
<name>A0A193LKE3_9GAMM</name>
<evidence type="ECO:0000256" key="1">
    <source>
        <dbReference type="SAM" id="SignalP"/>
    </source>
</evidence>
<dbReference type="Pfam" id="PF06834">
    <property type="entry name" value="TraU"/>
    <property type="match status" value="1"/>
</dbReference>
<reference evidence="2 3" key="1">
    <citation type="submission" date="2016-06" db="EMBL/GenBank/DDBJ databases">
        <title>Complete genome sequence of a deep-branching marine Gamma Proteobacterium Woeseia oceani type strain XK5.</title>
        <authorList>
            <person name="Mu D."/>
            <person name="Du Z."/>
        </authorList>
    </citation>
    <scope>NUCLEOTIDE SEQUENCE [LARGE SCALE GENOMIC DNA]</scope>
    <source>
        <strain evidence="2 3">XK5</strain>
    </source>
</reference>
<evidence type="ECO:0000313" key="2">
    <source>
        <dbReference type="EMBL" id="ANO52898.1"/>
    </source>
</evidence>
<dbReference type="NCBIfam" id="NF010297">
    <property type="entry name" value="PRK13737.1"/>
    <property type="match status" value="1"/>
</dbReference>
<dbReference type="Proteomes" id="UP000092695">
    <property type="component" value="Chromosome"/>
</dbReference>
<protein>
    <submittedName>
        <fullName evidence="2">Conjugal transfer protein</fullName>
    </submittedName>
</protein>
<dbReference type="EMBL" id="CP016268">
    <property type="protein sequence ID" value="ANO52898.1"/>
    <property type="molecule type" value="Genomic_DNA"/>
</dbReference>
<feature type="signal peptide" evidence="1">
    <location>
        <begin position="1"/>
        <end position="22"/>
    </location>
</feature>